<gene>
    <name evidence="2" type="ORF">CTI12_AA272940</name>
</gene>
<evidence type="ECO:0000313" key="3">
    <source>
        <dbReference type="Proteomes" id="UP000245207"/>
    </source>
</evidence>
<feature type="region of interest" description="Disordered" evidence="1">
    <location>
        <begin position="24"/>
        <end position="55"/>
    </location>
</feature>
<evidence type="ECO:0000313" key="2">
    <source>
        <dbReference type="EMBL" id="PWA72167.1"/>
    </source>
</evidence>
<name>A0A2U1NF92_ARTAN</name>
<dbReference type="EMBL" id="PKPP01002952">
    <property type="protein sequence ID" value="PWA72167.1"/>
    <property type="molecule type" value="Genomic_DNA"/>
</dbReference>
<dbReference type="OrthoDB" id="185373at2759"/>
<comment type="caution">
    <text evidence="2">The sequence shown here is derived from an EMBL/GenBank/DDBJ whole genome shotgun (WGS) entry which is preliminary data.</text>
</comment>
<dbReference type="Proteomes" id="UP000245207">
    <property type="component" value="Unassembled WGS sequence"/>
</dbReference>
<proteinExistence type="predicted"/>
<dbReference type="STRING" id="35608.A0A2U1NF92"/>
<keyword evidence="3" id="KW-1185">Reference proteome</keyword>
<protein>
    <submittedName>
        <fullName evidence="2">Microtubule-associated protein, MAP65/Ase1/PRC1</fullName>
    </submittedName>
</protein>
<dbReference type="AlphaFoldDB" id="A0A2U1NF92"/>
<organism evidence="2 3">
    <name type="scientific">Artemisia annua</name>
    <name type="common">Sweet wormwood</name>
    <dbReference type="NCBI Taxonomy" id="35608"/>
    <lineage>
        <taxon>Eukaryota</taxon>
        <taxon>Viridiplantae</taxon>
        <taxon>Streptophyta</taxon>
        <taxon>Embryophyta</taxon>
        <taxon>Tracheophyta</taxon>
        <taxon>Spermatophyta</taxon>
        <taxon>Magnoliopsida</taxon>
        <taxon>eudicotyledons</taxon>
        <taxon>Gunneridae</taxon>
        <taxon>Pentapetalae</taxon>
        <taxon>asterids</taxon>
        <taxon>campanulids</taxon>
        <taxon>Asterales</taxon>
        <taxon>Asteraceae</taxon>
        <taxon>Asteroideae</taxon>
        <taxon>Anthemideae</taxon>
        <taxon>Artemisiinae</taxon>
        <taxon>Artemisia</taxon>
    </lineage>
</organism>
<sequence>MKQQSAKKGGRLSMGFAGTTNNGRLSLGGAAAHATPKADMHSIRGATPNSRTARKIDRHLSNKDDGFGSMPNDPPDGGKYVFSSTLYVSVRRWKNVDRCRKLMIEIGVRKTAMGNVVHEFVAGDSSHPQL</sequence>
<reference evidence="2 3" key="1">
    <citation type="journal article" date="2018" name="Mol. Plant">
        <title>The genome of Artemisia annua provides insight into the evolution of Asteraceae family and artemisinin biosynthesis.</title>
        <authorList>
            <person name="Shen Q."/>
            <person name="Zhang L."/>
            <person name="Liao Z."/>
            <person name="Wang S."/>
            <person name="Yan T."/>
            <person name="Shi P."/>
            <person name="Liu M."/>
            <person name="Fu X."/>
            <person name="Pan Q."/>
            <person name="Wang Y."/>
            <person name="Lv Z."/>
            <person name="Lu X."/>
            <person name="Zhang F."/>
            <person name="Jiang W."/>
            <person name="Ma Y."/>
            <person name="Chen M."/>
            <person name="Hao X."/>
            <person name="Li L."/>
            <person name="Tang Y."/>
            <person name="Lv G."/>
            <person name="Zhou Y."/>
            <person name="Sun X."/>
            <person name="Brodelius P.E."/>
            <person name="Rose J.K.C."/>
            <person name="Tang K."/>
        </authorList>
    </citation>
    <scope>NUCLEOTIDE SEQUENCE [LARGE SCALE GENOMIC DNA]</scope>
    <source>
        <strain evidence="3">cv. Huhao1</strain>
        <tissue evidence="2">Leaf</tissue>
    </source>
</reference>
<evidence type="ECO:0000256" key="1">
    <source>
        <dbReference type="SAM" id="MobiDB-lite"/>
    </source>
</evidence>
<accession>A0A2U1NF92</accession>